<feature type="transmembrane region" description="Helical" evidence="5">
    <location>
        <begin position="45"/>
        <end position="64"/>
    </location>
</feature>
<evidence type="ECO:0000313" key="7">
    <source>
        <dbReference type="EMBL" id="KEZ75800.1"/>
    </source>
</evidence>
<name>A0A084IGG6_SALHC</name>
<keyword evidence="3 5" id="KW-1133">Transmembrane helix</keyword>
<dbReference type="OrthoDB" id="3701077at2"/>
<dbReference type="Proteomes" id="UP000028302">
    <property type="component" value="Unassembled WGS sequence"/>
</dbReference>
<keyword evidence="2 5" id="KW-0812">Transmembrane</keyword>
<protein>
    <recommendedName>
        <fullName evidence="6">DUF202 domain-containing protein</fullName>
    </recommendedName>
</protein>
<dbReference type="RefSeq" id="WP_037341507.1">
    <property type="nucleotide sequence ID" value="NZ_APNK01000052.1"/>
</dbReference>
<comment type="subcellular location">
    <subcellularLocation>
        <location evidence="1">Endomembrane system</location>
        <topology evidence="1">Multi-pass membrane protein</topology>
    </subcellularLocation>
</comment>
<organism evidence="7 8">
    <name type="scientific">Salinisphaera hydrothermalis (strain C41B8)</name>
    <dbReference type="NCBI Taxonomy" id="1304275"/>
    <lineage>
        <taxon>Bacteria</taxon>
        <taxon>Pseudomonadati</taxon>
        <taxon>Pseudomonadota</taxon>
        <taxon>Gammaproteobacteria</taxon>
        <taxon>Salinisphaerales</taxon>
        <taxon>Salinisphaeraceae</taxon>
        <taxon>Salinisphaera</taxon>
    </lineage>
</organism>
<dbReference type="GO" id="GO:0012505">
    <property type="term" value="C:endomembrane system"/>
    <property type="evidence" value="ECO:0007669"/>
    <property type="project" value="UniProtKB-SubCell"/>
</dbReference>
<evidence type="ECO:0000256" key="2">
    <source>
        <dbReference type="ARBA" id="ARBA00022692"/>
    </source>
</evidence>
<dbReference type="EMBL" id="APNK01000052">
    <property type="protein sequence ID" value="KEZ75800.1"/>
    <property type="molecule type" value="Genomic_DNA"/>
</dbReference>
<evidence type="ECO:0000256" key="5">
    <source>
        <dbReference type="SAM" id="Phobius"/>
    </source>
</evidence>
<keyword evidence="8" id="KW-1185">Reference proteome</keyword>
<evidence type="ECO:0000313" key="8">
    <source>
        <dbReference type="Proteomes" id="UP000028302"/>
    </source>
</evidence>
<reference evidence="7 8" key="1">
    <citation type="submission" date="2013-03" db="EMBL/GenBank/DDBJ databases">
        <title>Salinisphaera hydrothermalis C41B8 Genome Sequencing.</title>
        <authorList>
            <person name="Li C."/>
            <person name="Lai Q."/>
            <person name="Shao Z."/>
        </authorList>
    </citation>
    <scope>NUCLEOTIDE SEQUENCE [LARGE SCALE GENOMIC DNA]</scope>
    <source>
        <strain evidence="7 8">C41B8</strain>
    </source>
</reference>
<keyword evidence="4 5" id="KW-0472">Membrane</keyword>
<evidence type="ECO:0000259" key="6">
    <source>
        <dbReference type="Pfam" id="PF02656"/>
    </source>
</evidence>
<feature type="domain" description="DUF202" evidence="6">
    <location>
        <begin position="9"/>
        <end position="71"/>
    </location>
</feature>
<dbReference type="Pfam" id="PF02656">
    <property type="entry name" value="DUF202"/>
    <property type="match status" value="1"/>
</dbReference>
<feature type="transmembrane region" description="Helical" evidence="5">
    <location>
        <begin position="85"/>
        <end position="111"/>
    </location>
</feature>
<dbReference type="AlphaFoldDB" id="A0A084IGG6"/>
<sequence length="114" mass="12503">MSERLIPGRPGLQAERTDLAWARTSLAFAANGVLLLFRHEMSAPLWLHLTAAGLAVTLLVFTLITSRRRRRVLECRPLPEPLADWTSLGLLAGGTILLALITLALVLAPIWSKI</sequence>
<feature type="transmembrane region" description="Helical" evidence="5">
    <location>
        <begin position="20"/>
        <end position="39"/>
    </location>
</feature>
<evidence type="ECO:0000256" key="4">
    <source>
        <dbReference type="ARBA" id="ARBA00023136"/>
    </source>
</evidence>
<comment type="caution">
    <text evidence="7">The sequence shown here is derived from an EMBL/GenBank/DDBJ whole genome shotgun (WGS) entry which is preliminary data.</text>
</comment>
<dbReference type="InterPro" id="IPR003807">
    <property type="entry name" value="DUF202"/>
</dbReference>
<evidence type="ECO:0000256" key="1">
    <source>
        <dbReference type="ARBA" id="ARBA00004127"/>
    </source>
</evidence>
<dbReference type="STRING" id="1304275.C41B8_18201"/>
<evidence type="ECO:0000256" key="3">
    <source>
        <dbReference type="ARBA" id="ARBA00022989"/>
    </source>
</evidence>
<accession>A0A084IGG6</accession>
<gene>
    <name evidence="7" type="ORF">C41B8_18201</name>
</gene>
<proteinExistence type="predicted"/>